<reference evidence="7" key="1">
    <citation type="submission" date="2024-01" db="EMBL/GenBank/DDBJ databases">
        <authorList>
            <person name="Webb A."/>
        </authorList>
    </citation>
    <scope>NUCLEOTIDE SEQUENCE</scope>
    <source>
        <strain evidence="7">Pm1</strain>
    </source>
</reference>
<dbReference type="GO" id="GO:0007166">
    <property type="term" value="P:cell surface receptor signaling pathway"/>
    <property type="evidence" value="ECO:0007669"/>
    <property type="project" value="InterPro"/>
</dbReference>
<accession>A0AAV1TFD8</accession>
<dbReference type="EMBL" id="CAKLBY020000049">
    <property type="protein sequence ID" value="CAK7919620.1"/>
    <property type="molecule type" value="Genomic_DNA"/>
</dbReference>
<dbReference type="PROSITE" id="PS50261">
    <property type="entry name" value="G_PROTEIN_RECEP_F2_4"/>
    <property type="match status" value="1"/>
</dbReference>
<organism evidence="7 8">
    <name type="scientific">Peronospora matthiolae</name>
    <dbReference type="NCBI Taxonomy" id="2874970"/>
    <lineage>
        <taxon>Eukaryota</taxon>
        <taxon>Sar</taxon>
        <taxon>Stramenopiles</taxon>
        <taxon>Oomycota</taxon>
        <taxon>Peronosporomycetes</taxon>
        <taxon>Peronosporales</taxon>
        <taxon>Peronosporaceae</taxon>
        <taxon>Peronospora</taxon>
    </lineage>
</organism>
<proteinExistence type="predicted"/>
<comment type="subcellular location">
    <subcellularLocation>
        <location evidence="1">Membrane</location>
        <topology evidence="1">Multi-pass membrane protein</topology>
    </subcellularLocation>
</comment>
<dbReference type="PRINTS" id="PR02001">
    <property type="entry name" value="GCR1CAMPR"/>
</dbReference>
<dbReference type="Pfam" id="PF00002">
    <property type="entry name" value="7tm_2"/>
    <property type="match status" value="1"/>
</dbReference>
<dbReference type="Gene3D" id="1.20.1070.10">
    <property type="entry name" value="Rhodopsin 7-helix transmembrane proteins"/>
    <property type="match status" value="1"/>
</dbReference>
<protein>
    <recommendedName>
        <fullName evidence="6">G-protein coupled receptors family 2 profile 2 domain-containing protein</fullName>
    </recommendedName>
</protein>
<dbReference type="InterPro" id="IPR000848">
    <property type="entry name" value="GPCR_cAMP"/>
</dbReference>
<keyword evidence="2 5" id="KW-0812">Transmembrane</keyword>
<dbReference type="AlphaFoldDB" id="A0AAV1TFD8"/>
<evidence type="ECO:0000256" key="5">
    <source>
        <dbReference type="SAM" id="Phobius"/>
    </source>
</evidence>
<keyword evidence="4 5" id="KW-0472">Membrane</keyword>
<dbReference type="GO" id="GO:0005886">
    <property type="term" value="C:plasma membrane"/>
    <property type="evidence" value="ECO:0007669"/>
    <property type="project" value="TreeGrafter"/>
</dbReference>
<evidence type="ECO:0000256" key="3">
    <source>
        <dbReference type="ARBA" id="ARBA00022989"/>
    </source>
</evidence>
<feature type="domain" description="G-protein coupled receptors family 2 profile 2" evidence="6">
    <location>
        <begin position="2"/>
        <end position="204"/>
    </location>
</feature>
<evidence type="ECO:0000256" key="1">
    <source>
        <dbReference type="ARBA" id="ARBA00004141"/>
    </source>
</evidence>
<evidence type="ECO:0000259" key="6">
    <source>
        <dbReference type="PROSITE" id="PS50261"/>
    </source>
</evidence>
<dbReference type="InterPro" id="IPR022343">
    <property type="entry name" value="GCR1-cAMP_receptor"/>
</dbReference>
<dbReference type="SUPFAM" id="SSF81321">
    <property type="entry name" value="Family A G protein-coupled receptor-like"/>
    <property type="match status" value="1"/>
</dbReference>
<gene>
    <name evidence="7" type="ORF">PM001_LOCUS6050</name>
</gene>
<dbReference type="GO" id="GO:0004930">
    <property type="term" value="F:G protein-coupled receptor activity"/>
    <property type="evidence" value="ECO:0007669"/>
    <property type="project" value="InterPro"/>
</dbReference>
<dbReference type="InterPro" id="IPR000832">
    <property type="entry name" value="GPCR_2_secretin-like"/>
</dbReference>
<name>A0AAV1TFD8_9STRA</name>
<evidence type="ECO:0000256" key="2">
    <source>
        <dbReference type="ARBA" id="ARBA00022692"/>
    </source>
</evidence>
<sequence length="349" mass="39930">MVLVQDVFLLLAACVSCAGCGFLLATWKRVETPTHIRLHIVTSIGLAGLFTSIAFAMSLVVNGAGQHYRQHEGLCYVQAFTLQYFYLASYLWTACFAFNLYQIIVMRNEYPEEFLWRYRAVGWGLPGLVVVYLVLRQLTGHIGVGGADRRWCWIAVHSTLEEAGEDPFLWRREGALQQLVLFYVPIVGVIVFNVGIYHKILKFLHMDPMAPHFREKVKLYLGTLFLCSIWGVTNRLVQFFRGDHTPNEFLTVMESVCDPLLPLLNAVSYAMNKNSVEAYKDQFCSWWTHSSVLSSDEEEPSRMDDSPLLPHVVDAIADSSVDPLDREFGRYFQPRSEARKQDRKRSVSR</sequence>
<dbReference type="PANTHER" id="PTHR23112:SF0">
    <property type="entry name" value="TRANSMEMBRANE PROTEIN 116"/>
    <property type="match status" value="1"/>
</dbReference>
<evidence type="ECO:0000313" key="8">
    <source>
        <dbReference type="Proteomes" id="UP001162060"/>
    </source>
</evidence>
<dbReference type="PRINTS" id="PR00247">
    <property type="entry name" value="GPCRCAMP"/>
</dbReference>
<evidence type="ECO:0000313" key="7">
    <source>
        <dbReference type="EMBL" id="CAK7919620.1"/>
    </source>
</evidence>
<feature type="transmembrane region" description="Helical" evidence="5">
    <location>
        <begin position="116"/>
        <end position="135"/>
    </location>
</feature>
<dbReference type="Proteomes" id="UP001162060">
    <property type="component" value="Unassembled WGS sequence"/>
</dbReference>
<keyword evidence="3 5" id="KW-1133">Transmembrane helix</keyword>
<comment type="caution">
    <text evidence="7">The sequence shown here is derived from an EMBL/GenBank/DDBJ whole genome shotgun (WGS) entry which is preliminary data.</text>
</comment>
<feature type="transmembrane region" description="Helical" evidence="5">
    <location>
        <begin position="7"/>
        <end position="27"/>
    </location>
</feature>
<feature type="transmembrane region" description="Helical" evidence="5">
    <location>
        <begin position="179"/>
        <end position="197"/>
    </location>
</feature>
<evidence type="ECO:0000256" key="4">
    <source>
        <dbReference type="ARBA" id="ARBA00023136"/>
    </source>
</evidence>
<dbReference type="GO" id="GO:0007189">
    <property type="term" value="P:adenylate cyclase-activating G protein-coupled receptor signaling pathway"/>
    <property type="evidence" value="ECO:0007669"/>
    <property type="project" value="TreeGrafter"/>
</dbReference>
<dbReference type="GO" id="GO:0030552">
    <property type="term" value="F:cAMP binding"/>
    <property type="evidence" value="ECO:0007669"/>
    <property type="project" value="InterPro"/>
</dbReference>
<dbReference type="InterPro" id="IPR017981">
    <property type="entry name" value="GPCR_2-like_7TM"/>
</dbReference>
<dbReference type="PANTHER" id="PTHR23112">
    <property type="entry name" value="G PROTEIN-COUPLED RECEPTOR 157-RELATED"/>
    <property type="match status" value="1"/>
</dbReference>
<feature type="transmembrane region" description="Helical" evidence="5">
    <location>
        <begin position="39"/>
        <end position="63"/>
    </location>
</feature>
<feature type="transmembrane region" description="Helical" evidence="5">
    <location>
        <begin position="84"/>
        <end position="104"/>
    </location>
</feature>